<evidence type="ECO:0000256" key="1">
    <source>
        <dbReference type="PROSITE-ProRule" id="PRU00221"/>
    </source>
</evidence>
<dbReference type="Proteomes" id="UP001189429">
    <property type="component" value="Unassembled WGS sequence"/>
</dbReference>
<evidence type="ECO:0008006" key="4">
    <source>
        <dbReference type="Google" id="ProtNLM"/>
    </source>
</evidence>
<reference evidence="2" key="1">
    <citation type="submission" date="2023-10" db="EMBL/GenBank/DDBJ databases">
        <authorList>
            <person name="Chen Y."/>
            <person name="Shah S."/>
            <person name="Dougan E. K."/>
            <person name="Thang M."/>
            <person name="Chan C."/>
        </authorList>
    </citation>
    <scope>NUCLEOTIDE SEQUENCE [LARGE SCALE GENOMIC DNA]</scope>
</reference>
<dbReference type="InterPro" id="IPR015943">
    <property type="entry name" value="WD40/YVTN_repeat-like_dom_sf"/>
</dbReference>
<dbReference type="InterPro" id="IPR036322">
    <property type="entry name" value="WD40_repeat_dom_sf"/>
</dbReference>
<dbReference type="Pfam" id="PF00400">
    <property type="entry name" value="WD40"/>
    <property type="match status" value="3"/>
</dbReference>
<dbReference type="PROSITE" id="PS50082">
    <property type="entry name" value="WD_REPEATS_2"/>
    <property type="match status" value="3"/>
</dbReference>
<dbReference type="PROSITE" id="PS50294">
    <property type="entry name" value="WD_REPEATS_REGION"/>
    <property type="match status" value="2"/>
</dbReference>
<proteinExistence type="predicted"/>
<keyword evidence="3" id="KW-1185">Reference proteome</keyword>
<feature type="repeat" description="WD" evidence="1">
    <location>
        <begin position="78"/>
        <end position="112"/>
    </location>
</feature>
<organism evidence="2 3">
    <name type="scientific">Prorocentrum cordatum</name>
    <dbReference type="NCBI Taxonomy" id="2364126"/>
    <lineage>
        <taxon>Eukaryota</taxon>
        <taxon>Sar</taxon>
        <taxon>Alveolata</taxon>
        <taxon>Dinophyceae</taxon>
        <taxon>Prorocentrales</taxon>
        <taxon>Prorocentraceae</taxon>
        <taxon>Prorocentrum</taxon>
    </lineage>
</organism>
<sequence>MPRLARVASLTGHEAAACDAWALLSELESAEQHGRTLRSLAWGHRGEVLAVTSFDSTCSLWKATGGGSSTSFEFAGRVEGHENEVKCAAFSASGEYFATCSRDKSVFIYEVSKDFEYDCVALLQSHTQDVKMVRWHPEQDVLFTCSYDDTVKIWGPDGRGRLVVHGDAERPQEHGS</sequence>
<feature type="repeat" description="WD" evidence="1">
    <location>
        <begin position="30"/>
        <end position="71"/>
    </location>
</feature>
<dbReference type="SUPFAM" id="SSF50978">
    <property type="entry name" value="WD40 repeat-like"/>
    <property type="match status" value="1"/>
</dbReference>
<accession>A0ABN9PIV3</accession>
<dbReference type="SMART" id="SM00320">
    <property type="entry name" value="WD40"/>
    <property type="match status" value="3"/>
</dbReference>
<dbReference type="PANTHER" id="PTHR19920">
    <property type="entry name" value="WD40 PROTEIN CIAO1"/>
    <property type="match status" value="1"/>
</dbReference>
<dbReference type="PANTHER" id="PTHR19920:SF0">
    <property type="entry name" value="CYTOSOLIC IRON-SULFUR PROTEIN ASSEMBLY PROTEIN CIAO1-RELATED"/>
    <property type="match status" value="1"/>
</dbReference>
<name>A0ABN9PIV3_9DINO</name>
<dbReference type="Gene3D" id="2.130.10.10">
    <property type="entry name" value="YVTN repeat-like/Quinoprotein amine dehydrogenase"/>
    <property type="match status" value="1"/>
</dbReference>
<feature type="non-terminal residue" evidence="2">
    <location>
        <position position="176"/>
    </location>
</feature>
<evidence type="ECO:0000313" key="2">
    <source>
        <dbReference type="EMBL" id="CAK0792916.1"/>
    </source>
</evidence>
<dbReference type="EMBL" id="CAUYUJ010000864">
    <property type="protein sequence ID" value="CAK0792916.1"/>
    <property type="molecule type" value="Genomic_DNA"/>
</dbReference>
<evidence type="ECO:0000313" key="3">
    <source>
        <dbReference type="Proteomes" id="UP001189429"/>
    </source>
</evidence>
<gene>
    <name evidence="2" type="ORF">PCOR1329_LOCUS3362</name>
</gene>
<protein>
    <recommendedName>
        <fullName evidence="4">Cytosolic iron-sulfur protein assembly protein CIAO1 homolog</fullName>
    </recommendedName>
</protein>
<feature type="repeat" description="WD" evidence="1">
    <location>
        <begin position="123"/>
        <end position="154"/>
    </location>
</feature>
<dbReference type="InterPro" id="IPR001680">
    <property type="entry name" value="WD40_rpt"/>
</dbReference>
<keyword evidence="1" id="KW-0853">WD repeat</keyword>
<comment type="caution">
    <text evidence="2">The sequence shown here is derived from an EMBL/GenBank/DDBJ whole genome shotgun (WGS) entry which is preliminary data.</text>
</comment>